<feature type="compositionally biased region" description="Basic and acidic residues" evidence="7">
    <location>
        <begin position="1095"/>
        <end position="1113"/>
    </location>
</feature>
<feature type="compositionally biased region" description="Pro residues" evidence="7">
    <location>
        <begin position="1354"/>
        <end position="1402"/>
    </location>
</feature>
<dbReference type="InterPro" id="IPR013320">
    <property type="entry name" value="ConA-like_dom_sf"/>
</dbReference>
<feature type="transmembrane region" description="Helical" evidence="8">
    <location>
        <begin position="981"/>
        <end position="1001"/>
    </location>
</feature>
<keyword evidence="12" id="KW-1185">Reference proteome</keyword>
<dbReference type="InterPro" id="IPR007110">
    <property type="entry name" value="Ig-like_dom"/>
</dbReference>
<comment type="caution">
    <text evidence="6">Lacks conserved residue(s) required for the propagation of feature annotation.</text>
</comment>
<feature type="domain" description="Ig-like" evidence="10">
    <location>
        <begin position="913"/>
        <end position="996"/>
    </location>
</feature>
<sequence>MCRVGGKGWFWHTYVCLRQEDAQLCPVDGGWANWGSWGNCSASCGRGTESRHRQCTHPTPDNGGRVCSGSASQLSDCETHIPCLRQHQSSGNVTETLLTDMLTYLRPFHLEDLHLERVCLKGHCSYQDVLGMIQPVELANRYWSRLNCYKFFEGCPVAGGWSAWGEWSPCTSRCGTGQSFRSRHCNNPHPRNGGQLCLGPPVEENDCFDDTCADAIGTFLTPWSPWTSCSEGCDQGTKVSTRRCHGSDTCTVGVEDRERDVRTLTRRAPCMTRQCPILGGWSRWGEWNMCSTVCGSGYHIRVRTCSKPLPIGEENECPGDRYEKQGCVHESDECDRAPADRVDGDWSEWSSWTSCSETCGIGQTMMYRMCTNPVPRHGGKDCEGDSQQAKKCSFGKCPPLMPQWGSWGAWDECSETCEGGTKSRQRWCLVRKPSLQRMVRVKMTSKCAGEFQQFSVCATQTCPVDGSWANWGAWMTCSSTCGEGVMRRDRSCSDPAPLGKGEVCGGYGTETRHCFQKPCAKRGTILLRFDGSSFLIYRRSAHPARHLLIFLSFLPSDPHGLLVLRREEEWTQVVMMVRLVDAHVELYAEIGPEIVIQFEGEHVKLDKWNTLEIGFDGREAWLRVNDGDVAVYEVKEPIPDNLDWDLPMYVGGALPNLFPGHFDTIGGFTGKIAKLRVNYREYSLHETDEWEGGGLPYVSLNVEEDEVPDIDCDVPTFTGEEYALLPIPPSLNTSDTTNHLLISMTVRASDGEGILLYVEGKFPGSFFALGLEEDSLVITLSLGHDQEVVQRLTDPIEFGKWSLLDVKVTDSSAELRIGKGPATQLTSIGHVSFRPSSDLYVGGVRQLDRLQVEMSTGAWRGFRGEILEVTVNWVDFKMYETALSTDVLVNSASATGAAHFRDIYAPEEASLLLRCQFGHLLDQVEDAYRWTHATWLYNGDRLLEFTPHRKIVPSDPAHPYSVSLLLSSISKSTEGFYACQVHFRGLSVITHAFSVTVNVTLDGGLAIDKAMDIIIVAGVGSIMVVMLLVVLMSFCAPCRRWSYLLDRLHDSLTFCCGCEPGEGLPPGLTYPHLAEVDNSYGKDFSARREKAKLDAKMRRMRNEESLMRQRSLEEESDEEWESVDSLPEEEEQLSPTVMKRRKDEGPYAPMSAKSSPERERRSLRDDRRQTTDQRDSRAPRDKSLRVKDSPDQKRTPPNMRTDKLRADEVERQDSSPIDQDDVGRVRGNIAEAFSEEETGAERRDISIDVTKPIPGPPGKQYATLDDEPWFMTSVHDNSTEVTEPIPGPPAEQYANLDDEPWFMTSVPDGHQEHEAIPESPATVGHYAPPSAFSPFTPLQTQMSSPSLEVQHQQPPSPPPPPPAQPISPPPQPPPTFSPPPPPLHHTPLPPPIQENSPFPSPLPFLQNTPPSPLTPLSQQNSPLPSPLPVLQITPPPPLTPPLEQSSPLPPAQPPILDPIIVSRERLEINRQRRKSTGARFGTAQNIHDQLNLNQNSRRAASFHSGDTATTYFATLGESTNRTKIATKKMSSPGGDFLKVRNNKKDAKERDKIDHTLGLVSELLDCLKRPDDTTELHAKRRGGELGTDDQGDAYLCEDCERAMEEGNSSIKTASAEDVLSNEDGFESCADHSPEIEQKSKIFSSD</sequence>
<protein>
    <submittedName>
        <fullName evidence="11">Uncharacterized protein</fullName>
    </submittedName>
</protein>
<name>A0A7M7HNZ0_STRPU</name>
<organism evidence="11 12">
    <name type="scientific">Strongylocentrotus purpuratus</name>
    <name type="common">Purple sea urchin</name>
    <dbReference type="NCBI Taxonomy" id="7668"/>
    <lineage>
        <taxon>Eukaryota</taxon>
        <taxon>Metazoa</taxon>
        <taxon>Echinodermata</taxon>
        <taxon>Eleutherozoa</taxon>
        <taxon>Echinozoa</taxon>
        <taxon>Echinoidea</taxon>
        <taxon>Euechinoidea</taxon>
        <taxon>Echinacea</taxon>
        <taxon>Camarodonta</taxon>
        <taxon>Echinidea</taxon>
        <taxon>Strongylocentrotidae</taxon>
        <taxon>Strongylocentrotus</taxon>
    </lineage>
</organism>
<feature type="transmembrane region" description="Helical" evidence="8">
    <location>
        <begin position="1013"/>
        <end position="1034"/>
    </location>
</feature>
<keyword evidence="8" id="KW-0472">Membrane</keyword>
<feature type="domain" description="Laminin G" evidence="9">
    <location>
        <begin position="714"/>
        <end position="915"/>
    </location>
</feature>
<dbReference type="PROSITE" id="PS50092">
    <property type="entry name" value="TSP1"/>
    <property type="match status" value="7"/>
</dbReference>
<evidence type="ECO:0000256" key="7">
    <source>
        <dbReference type="SAM" id="MobiDB-lite"/>
    </source>
</evidence>
<dbReference type="InterPro" id="IPR036383">
    <property type="entry name" value="TSP1_rpt_sf"/>
</dbReference>
<feature type="domain" description="Laminin G" evidence="9">
    <location>
        <begin position="524"/>
        <end position="712"/>
    </location>
</feature>
<feature type="region of interest" description="Disordered" evidence="7">
    <location>
        <begin position="1620"/>
        <end position="1644"/>
    </location>
</feature>
<dbReference type="InterPro" id="IPR036179">
    <property type="entry name" value="Ig-like_dom_sf"/>
</dbReference>
<evidence type="ECO:0000256" key="4">
    <source>
        <dbReference type="ARBA" id="ARBA00022737"/>
    </source>
</evidence>
<dbReference type="SUPFAM" id="SSF82895">
    <property type="entry name" value="TSP-1 type 1 repeat"/>
    <property type="match status" value="6"/>
</dbReference>
<evidence type="ECO:0000256" key="5">
    <source>
        <dbReference type="ARBA" id="ARBA00023157"/>
    </source>
</evidence>
<dbReference type="Gene3D" id="2.20.100.10">
    <property type="entry name" value="Thrombospondin type-1 (TSP1) repeat"/>
    <property type="match status" value="6"/>
</dbReference>
<dbReference type="SMART" id="SM00282">
    <property type="entry name" value="LamG"/>
    <property type="match status" value="2"/>
</dbReference>
<evidence type="ECO:0000256" key="1">
    <source>
        <dbReference type="ARBA" id="ARBA00004613"/>
    </source>
</evidence>
<comment type="subcellular location">
    <subcellularLocation>
        <location evidence="1">Secreted</location>
    </subcellularLocation>
</comment>
<evidence type="ECO:0000256" key="6">
    <source>
        <dbReference type="PROSITE-ProRule" id="PRU00122"/>
    </source>
</evidence>
<feature type="region of interest" description="Disordered" evidence="7">
    <location>
        <begin position="1095"/>
        <end position="1264"/>
    </location>
</feature>
<evidence type="ECO:0000259" key="9">
    <source>
        <dbReference type="PROSITE" id="PS50025"/>
    </source>
</evidence>
<feature type="compositionally biased region" description="Basic and acidic residues" evidence="7">
    <location>
        <begin position="1627"/>
        <end position="1638"/>
    </location>
</feature>
<keyword evidence="8" id="KW-1133">Transmembrane helix</keyword>
<dbReference type="GeneID" id="762375"/>
<dbReference type="Pfam" id="PF00090">
    <property type="entry name" value="TSP_1"/>
    <property type="match status" value="6"/>
</dbReference>
<reference evidence="11" key="2">
    <citation type="submission" date="2021-01" db="UniProtKB">
        <authorList>
            <consortium name="EnsemblMetazoa"/>
        </authorList>
    </citation>
    <scope>IDENTIFICATION</scope>
</reference>
<dbReference type="PROSITE" id="PS50025">
    <property type="entry name" value="LAM_G_DOMAIN"/>
    <property type="match status" value="2"/>
</dbReference>
<dbReference type="PRINTS" id="PR01217">
    <property type="entry name" value="PRICHEXTENSN"/>
</dbReference>
<dbReference type="InParanoid" id="A0A7M7HNZ0"/>
<dbReference type="SMART" id="SM00209">
    <property type="entry name" value="TSP1"/>
    <property type="match status" value="7"/>
</dbReference>
<keyword evidence="4" id="KW-0677">Repeat</keyword>
<dbReference type="InterPro" id="IPR052065">
    <property type="entry name" value="Compl_asym_regulator"/>
</dbReference>
<dbReference type="PANTHER" id="PTHR22906:SF43">
    <property type="entry name" value="PROPERDIN"/>
    <property type="match status" value="1"/>
</dbReference>
<feature type="compositionally biased region" description="Acidic residues" evidence="7">
    <location>
        <begin position="1114"/>
        <end position="1132"/>
    </location>
</feature>
<feature type="compositionally biased region" description="Basic and acidic residues" evidence="7">
    <location>
        <begin position="1155"/>
        <end position="1213"/>
    </location>
</feature>
<evidence type="ECO:0000259" key="10">
    <source>
        <dbReference type="PROSITE" id="PS50835"/>
    </source>
</evidence>
<feature type="region of interest" description="Disordered" evidence="7">
    <location>
        <begin position="1277"/>
        <end position="1455"/>
    </location>
</feature>
<keyword evidence="2" id="KW-0964">Secreted</keyword>
<accession>A0A7M7HNZ0</accession>
<dbReference type="CDD" id="cd00110">
    <property type="entry name" value="LamG"/>
    <property type="match status" value="2"/>
</dbReference>
<keyword evidence="5" id="KW-1015">Disulfide bond</keyword>
<dbReference type="PANTHER" id="PTHR22906">
    <property type="entry name" value="PROPERDIN"/>
    <property type="match status" value="1"/>
</dbReference>
<dbReference type="PROSITE" id="PS50835">
    <property type="entry name" value="IG_LIKE"/>
    <property type="match status" value="1"/>
</dbReference>
<dbReference type="Gene3D" id="2.60.120.200">
    <property type="match status" value="2"/>
</dbReference>
<evidence type="ECO:0000256" key="3">
    <source>
        <dbReference type="ARBA" id="ARBA00022729"/>
    </source>
</evidence>
<dbReference type="KEGG" id="spu:762375"/>
<dbReference type="Pfam" id="PF02210">
    <property type="entry name" value="Laminin_G_2"/>
    <property type="match status" value="2"/>
</dbReference>
<dbReference type="InterPro" id="IPR000884">
    <property type="entry name" value="TSP1_rpt"/>
</dbReference>
<dbReference type="OrthoDB" id="10062639at2759"/>
<dbReference type="RefSeq" id="XP_011678773.2">
    <property type="nucleotide sequence ID" value="XM_011680471.2"/>
</dbReference>
<dbReference type="FunFam" id="2.20.100.10:FF:000002">
    <property type="entry name" value="Unc-5 netrin receptor C"/>
    <property type="match status" value="1"/>
</dbReference>
<evidence type="ECO:0000256" key="2">
    <source>
        <dbReference type="ARBA" id="ARBA00022525"/>
    </source>
</evidence>
<feature type="compositionally biased region" description="Pro residues" evidence="7">
    <location>
        <begin position="1423"/>
        <end position="1440"/>
    </location>
</feature>
<feature type="compositionally biased region" description="Polar residues" evidence="7">
    <location>
        <begin position="1336"/>
        <end position="1349"/>
    </location>
</feature>
<dbReference type="SUPFAM" id="SSF48726">
    <property type="entry name" value="Immunoglobulin"/>
    <property type="match status" value="1"/>
</dbReference>
<dbReference type="FunFam" id="2.20.100.10:FF:000001">
    <property type="entry name" value="semaphorin-5A isoform X1"/>
    <property type="match status" value="3"/>
</dbReference>
<dbReference type="Proteomes" id="UP000007110">
    <property type="component" value="Unassembled WGS sequence"/>
</dbReference>
<dbReference type="InterPro" id="IPR001791">
    <property type="entry name" value="Laminin_G"/>
</dbReference>
<evidence type="ECO:0000313" key="12">
    <source>
        <dbReference type="Proteomes" id="UP000007110"/>
    </source>
</evidence>
<dbReference type="SUPFAM" id="SSF49899">
    <property type="entry name" value="Concanavalin A-like lectins/glucanases"/>
    <property type="match status" value="2"/>
</dbReference>
<keyword evidence="3" id="KW-0732">Signal</keyword>
<evidence type="ECO:0000256" key="8">
    <source>
        <dbReference type="SAM" id="Phobius"/>
    </source>
</evidence>
<dbReference type="EnsemblMetazoa" id="XM_011680471">
    <property type="protein sequence ID" value="XP_011678773"/>
    <property type="gene ID" value="LOC762375"/>
</dbReference>
<reference evidence="12" key="1">
    <citation type="submission" date="2015-02" db="EMBL/GenBank/DDBJ databases">
        <title>Genome sequencing for Strongylocentrotus purpuratus.</title>
        <authorList>
            <person name="Murali S."/>
            <person name="Liu Y."/>
            <person name="Vee V."/>
            <person name="English A."/>
            <person name="Wang M."/>
            <person name="Skinner E."/>
            <person name="Han Y."/>
            <person name="Muzny D.M."/>
            <person name="Worley K.C."/>
            <person name="Gibbs R.A."/>
        </authorList>
    </citation>
    <scope>NUCLEOTIDE SEQUENCE</scope>
</reference>
<keyword evidence="8" id="KW-0812">Transmembrane</keyword>
<dbReference type="OMA" id="QGPQTGH"/>
<proteinExistence type="predicted"/>
<dbReference type="FunFam" id="2.20.100.10:FF:000007">
    <property type="entry name" value="Thrombospondin 1"/>
    <property type="match status" value="1"/>
</dbReference>
<evidence type="ECO:0000313" key="11">
    <source>
        <dbReference type="EnsemblMetazoa" id="XP_011678773"/>
    </source>
</evidence>